<dbReference type="EMBL" id="MRTP01000029">
    <property type="protein sequence ID" value="OMF43587.1"/>
    <property type="molecule type" value="Genomic_DNA"/>
</dbReference>
<dbReference type="GO" id="GO:0043565">
    <property type="term" value="F:sequence-specific DNA binding"/>
    <property type="evidence" value="ECO:0007669"/>
    <property type="project" value="InterPro"/>
</dbReference>
<reference evidence="5 6" key="1">
    <citation type="submission" date="2016-11" db="EMBL/GenBank/DDBJ databases">
        <title>Paenibacillus species isolates.</title>
        <authorList>
            <person name="Beno S.M."/>
        </authorList>
    </citation>
    <scope>NUCLEOTIDE SEQUENCE [LARGE SCALE GENOMIC DNA]</scope>
    <source>
        <strain evidence="5 6">FSL R5-0378</strain>
    </source>
</reference>
<dbReference type="InterPro" id="IPR018062">
    <property type="entry name" value="HTH_AraC-typ_CS"/>
</dbReference>
<evidence type="ECO:0000259" key="4">
    <source>
        <dbReference type="PROSITE" id="PS01124"/>
    </source>
</evidence>
<name>A0A1R1DVH7_9BACL</name>
<keyword evidence="1" id="KW-0805">Transcription regulation</keyword>
<dbReference type="SUPFAM" id="SSF46689">
    <property type="entry name" value="Homeodomain-like"/>
    <property type="match status" value="2"/>
</dbReference>
<dbReference type="RefSeq" id="WP_076177050.1">
    <property type="nucleotide sequence ID" value="NZ_MRTP01000029.1"/>
</dbReference>
<keyword evidence="2" id="KW-0238">DNA-binding</keyword>
<organism evidence="5 6">
    <name type="scientific">Paenibacillus rhizosphaerae</name>
    <dbReference type="NCBI Taxonomy" id="297318"/>
    <lineage>
        <taxon>Bacteria</taxon>
        <taxon>Bacillati</taxon>
        <taxon>Bacillota</taxon>
        <taxon>Bacilli</taxon>
        <taxon>Bacillales</taxon>
        <taxon>Paenibacillaceae</taxon>
        <taxon>Paenibacillus</taxon>
    </lineage>
</organism>
<feature type="domain" description="HTH araC/xylS-type" evidence="4">
    <location>
        <begin position="170"/>
        <end position="268"/>
    </location>
</feature>
<evidence type="ECO:0000256" key="1">
    <source>
        <dbReference type="ARBA" id="ARBA00023015"/>
    </source>
</evidence>
<dbReference type="AlphaFoldDB" id="A0A1R1DVH7"/>
<dbReference type="InterPro" id="IPR009057">
    <property type="entry name" value="Homeodomain-like_sf"/>
</dbReference>
<sequence>MTTTTLWNQTLHLVSHAYFERKERFEMDVDCYSVWVLFAVESGKFYYRIGEERGEAGAGDLVYCPPGFTFEREMVSPLALHYIGFEMVGEERTGPVPSLPTFLSRPLDNKRLVSNFAYLRKLHLATEPRHVLRKDMIMNDIWQLACEVWEREHLHDEQQLLADSDDVLMNRAAEWIYQNAYTPFSMRELSDSLNLSPVQFTRRFRKSFRIAPSDFVRSLRISKVAELLLDTDMTLDQIATCCGYENGLYLSRVFSKNMGMSPSKYRELNRL</sequence>
<gene>
    <name evidence="5" type="ORF">BK138_35210</name>
</gene>
<protein>
    <recommendedName>
        <fullName evidence="4">HTH araC/xylS-type domain-containing protein</fullName>
    </recommendedName>
</protein>
<keyword evidence="3" id="KW-0804">Transcription</keyword>
<dbReference type="Proteomes" id="UP000187172">
    <property type="component" value="Unassembled WGS sequence"/>
</dbReference>
<evidence type="ECO:0000256" key="3">
    <source>
        <dbReference type="ARBA" id="ARBA00023163"/>
    </source>
</evidence>
<evidence type="ECO:0000313" key="5">
    <source>
        <dbReference type="EMBL" id="OMF43587.1"/>
    </source>
</evidence>
<dbReference type="PANTHER" id="PTHR43280">
    <property type="entry name" value="ARAC-FAMILY TRANSCRIPTIONAL REGULATOR"/>
    <property type="match status" value="1"/>
</dbReference>
<dbReference type="InterPro" id="IPR037923">
    <property type="entry name" value="HTH-like"/>
</dbReference>
<dbReference type="GO" id="GO:0003700">
    <property type="term" value="F:DNA-binding transcription factor activity"/>
    <property type="evidence" value="ECO:0007669"/>
    <property type="project" value="InterPro"/>
</dbReference>
<keyword evidence="6" id="KW-1185">Reference proteome</keyword>
<dbReference type="SUPFAM" id="SSF51215">
    <property type="entry name" value="Regulatory protein AraC"/>
    <property type="match status" value="1"/>
</dbReference>
<dbReference type="SMART" id="SM00342">
    <property type="entry name" value="HTH_ARAC"/>
    <property type="match status" value="1"/>
</dbReference>
<evidence type="ECO:0000256" key="2">
    <source>
        <dbReference type="ARBA" id="ARBA00023125"/>
    </source>
</evidence>
<dbReference type="Gene3D" id="1.10.10.60">
    <property type="entry name" value="Homeodomain-like"/>
    <property type="match status" value="2"/>
</dbReference>
<comment type="caution">
    <text evidence="5">The sequence shown here is derived from an EMBL/GenBank/DDBJ whole genome shotgun (WGS) entry which is preliminary data.</text>
</comment>
<proteinExistence type="predicted"/>
<dbReference type="STRING" id="297318.BK138_35210"/>
<dbReference type="InterPro" id="IPR018060">
    <property type="entry name" value="HTH_AraC"/>
</dbReference>
<dbReference type="PROSITE" id="PS00041">
    <property type="entry name" value="HTH_ARAC_FAMILY_1"/>
    <property type="match status" value="1"/>
</dbReference>
<evidence type="ECO:0000313" key="6">
    <source>
        <dbReference type="Proteomes" id="UP000187172"/>
    </source>
</evidence>
<dbReference type="Pfam" id="PF12833">
    <property type="entry name" value="HTH_18"/>
    <property type="match status" value="1"/>
</dbReference>
<dbReference type="PROSITE" id="PS01124">
    <property type="entry name" value="HTH_ARAC_FAMILY_2"/>
    <property type="match status" value="1"/>
</dbReference>
<accession>A0A1R1DVH7</accession>
<dbReference type="PANTHER" id="PTHR43280:SF2">
    <property type="entry name" value="HTH-TYPE TRANSCRIPTIONAL REGULATOR EXSA"/>
    <property type="match status" value="1"/>
</dbReference>